<dbReference type="SUPFAM" id="SSF57845">
    <property type="entry name" value="B-box zinc-binding domain"/>
    <property type="match status" value="1"/>
</dbReference>
<keyword evidence="1" id="KW-0863">Zinc-finger</keyword>
<keyword evidence="5" id="KW-1185">Reference proteome</keyword>
<dbReference type="CDD" id="cd19757">
    <property type="entry name" value="Bbox1"/>
    <property type="match status" value="1"/>
</dbReference>
<gene>
    <name evidence="4" type="ORF">MGAL_10B004576</name>
</gene>
<evidence type="ECO:0000313" key="5">
    <source>
        <dbReference type="Proteomes" id="UP000596742"/>
    </source>
</evidence>
<sequence length="550" mass="62062">MACGGGQVPVSCSLCEEDSIIKWKCLNCDMLMCDKCKEKIHVKFKFAKDHKVVSIQEVGLNYKEIDFSNISCKIHTGQNYVLFCKTCDCLVCPLCISETHNGHGFVTIRERYEILVSKVKTKEKSIETNIFVLKKRKAEVNDVDKAELSKFESTMKKIKYQNVQLKKEVDQHTEKLETELIKKWDDLHRCTEKEEKDVSLLIGSLESKKSEVDEIIQSMEAETVFVDGFGLTKSKEETVASPCTKFDSIPIFLPGQITAYNIGLLENVCISGEIKVFKQFDTEILNVYAMTACSEDMFWITDFKVLQKVKIEGRKLKIIDQKEIKSWDMACSPSKDLLFADGGSILKQISEQTGEVTSTKFEVKGLRVSHVHVDQYGDVTVSAFSGEIVYPAVGRRVVIVMDESGKHDAVYEFDRRGKPIFTYVLNITRTINGNICVVDRLSADNSGRVVILSGDGDILNTFSGNTDKILFQPMRVFTTPSDHIIISNLNHSILYFLNNSGNYIGWKDTSNIGIIYPRSFCSTEAGHTYVGCVTHKNSRDIAKIYEIIIS</sequence>
<dbReference type="Gene3D" id="3.30.160.60">
    <property type="entry name" value="Classic Zinc Finger"/>
    <property type="match status" value="1"/>
</dbReference>
<accession>A0A8B6HC77</accession>
<dbReference type="Gene3D" id="2.120.10.30">
    <property type="entry name" value="TolB, C-terminal domain"/>
    <property type="match status" value="1"/>
</dbReference>
<dbReference type="SMART" id="SM00336">
    <property type="entry name" value="BBOX"/>
    <property type="match status" value="2"/>
</dbReference>
<feature type="domain" description="B box-type" evidence="3">
    <location>
        <begin position="67"/>
        <end position="108"/>
    </location>
</feature>
<dbReference type="InterPro" id="IPR011042">
    <property type="entry name" value="6-blade_b-propeller_TolB-like"/>
</dbReference>
<comment type="caution">
    <text evidence="4">The sequence shown here is derived from an EMBL/GenBank/DDBJ whole genome shotgun (WGS) entry which is preliminary data.</text>
</comment>
<keyword evidence="1" id="KW-0862">Zinc</keyword>
<proteinExistence type="predicted"/>
<feature type="domain" description="B box-type" evidence="3">
    <location>
        <begin position="7"/>
        <end position="55"/>
    </location>
</feature>
<dbReference type="SUPFAM" id="SSF101898">
    <property type="entry name" value="NHL repeat"/>
    <property type="match status" value="1"/>
</dbReference>
<dbReference type="EMBL" id="UYJE01009787">
    <property type="protein sequence ID" value="VDI76782.1"/>
    <property type="molecule type" value="Genomic_DNA"/>
</dbReference>
<dbReference type="PANTHER" id="PTHR25462">
    <property type="entry name" value="BONUS, ISOFORM C-RELATED"/>
    <property type="match status" value="1"/>
</dbReference>
<dbReference type="CDD" id="cd19756">
    <property type="entry name" value="Bbox2"/>
    <property type="match status" value="1"/>
</dbReference>
<dbReference type="InterPro" id="IPR000315">
    <property type="entry name" value="Znf_B-box"/>
</dbReference>
<name>A0A8B6HC77_MYTGA</name>
<evidence type="ECO:0000313" key="4">
    <source>
        <dbReference type="EMBL" id="VDI76782.1"/>
    </source>
</evidence>
<evidence type="ECO:0000256" key="2">
    <source>
        <dbReference type="SAM" id="Coils"/>
    </source>
</evidence>
<keyword evidence="2" id="KW-0175">Coiled coil</keyword>
<dbReference type="Pfam" id="PF00643">
    <property type="entry name" value="zf-B_box"/>
    <property type="match status" value="1"/>
</dbReference>
<feature type="coiled-coil region" evidence="2">
    <location>
        <begin position="148"/>
        <end position="222"/>
    </location>
</feature>
<reference evidence="4" key="1">
    <citation type="submission" date="2018-11" db="EMBL/GenBank/DDBJ databases">
        <authorList>
            <person name="Alioto T."/>
            <person name="Alioto T."/>
        </authorList>
    </citation>
    <scope>NUCLEOTIDE SEQUENCE</scope>
</reference>
<dbReference type="PROSITE" id="PS50119">
    <property type="entry name" value="ZF_BBOX"/>
    <property type="match status" value="2"/>
</dbReference>
<dbReference type="GO" id="GO:0008270">
    <property type="term" value="F:zinc ion binding"/>
    <property type="evidence" value="ECO:0007669"/>
    <property type="project" value="UniProtKB-KW"/>
</dbReference>
<dbReference type="OrthoDB" id="6104337at2759"/>
<dbReference type="AlphaFoldDB" id="A0A8B6HC77"/>
<dbReference type="PANTHER" id="PTHR25462:SF291">
    <property type="entry name" value="E3 UBIQUITIN-PROTEIN LIGASE TRIM45"/>
    <property type="match status" value="1"/>
</dbReference>
<dbReference type="Pfam" id="PF22586">
    <property type="entry name" value="ANCHR-like_BBOX"/>
    <property type="match status" value="1"/>
</dbReference>
<keyword evidence="1" id="KW-0479">Metal-binding</keyword>
<protein>
    <recommendedName>
        <fullName evidence="3">B box-type domain-containing protein</fullName>
    </recommendedName>
</protein>
<dbReference type="Proteomes" id="UP000596742">
    <property type="component" value="Unassembled WGS sequence"/>
</dbReference>
<dbReference type="GO" id="GO:0061630">
    <property type="term" value="F:ubiquitin protein ligase activity"/>
    <property type="evidence" value="ECO:0007669"/>
    <property type="project" value="TreeGrafter"/>
</dbReference>
<organism evidence="4 5">
    <name type="scientific">Mytilus galloprovincialis</name>
    <name type="common">Mediterranean mussel</name>
    <dbReference type="NCBI Taxonomy" id="29158"/>
    <lineage>
        <taxon>Eukaryota</taxon>
        <taxon>Metazoa</taxon>
        <taxon>Spiralia</taxon>
        <taxon>Lophotrochozoa</taxon>
        <taxon>Mollusca</taxon>
        <taxon>Bivalvia</taxon>
        <taxon>Autobranchia</taxon>
        <taxon>Pteriomorphia</taxon>
        <taxon>Mytilida</taxon>
        <taxon>Mytiloidea</taxon>
        <taxon>Mytilidae</taxon>
        <taxon>Mytilinae</taxon>
        <taxon>Mytilus</taxon>
    </lineage>
</organism>
<evidence type="ECO:0000256" key="1">
    <source>
        <dbReference type="PROSITE-ProRule" id="PRU00024"/>
    </source>
</evidence>
<dbReference type="InterPro" id="IPR047153">
    <property type="entry name" value="TRIM45/56/19-like"/>
</dbReference>
<evidence type="ECO:0000259" key="3">
    <source>
        <dbReference type="PROSITE" id="PS50119"/>
    </source>
</evidence>